<evidence type="ECO:0000313" key="9">
    <source>
        <dbReference type="Ensembl" id="ENSLCNP00005005827.1"/>
    </source>
</evidence>
<dbReference type="GO" id="GO:0002250">
    <property type="term" value="P:adaptive immune response"/>
    <property type="evidence" value="ECO:0007669"/>
    <property type="project" value="UniProtKB-KW"/>
</dbReference>
<name>A0A667GFA2_LYNCA</name>
<sequence length="161" mass="18295">MGKLLGVSLLILWLQPDWVNSQQNADQQQVKQTPSLSVQEREISILNCDYNNNMFDYFIWYKKYPAKSLEFVISIRSIVDKKEDERFTVYLNKSAKHLSLHIAASQPGDSALYFCAANAQCSPGTCSLYTKLQLGPCLFGGSYLEARTCFHLNRAVREGML</sequence>
<keyword evidence="10" id="KW-1185">Reference proteome</keyword>
<dbReference type="Ensembl" id="ENSLCNT00005006562.1">
    <property type="protein sequence ID" value="ENSLCNP00005005827.1"/>
    <property type="gene ID" value="ENSLCNG00005003897.1"/>
</dbReference>
<organism evidence="9 10">
    <name type="scientific">Lynx canadensis</name>
    <name type="common">Canada lynx</name>
    <name type="synonym">Felis canadensis</name>
    <dbReference type="NCBI Taxonomy" id="61383"/>
    <lineage>
        <taxon>Eukaryota</taxon>
        <taxon>Metazoa</taxon>
        <taxon>Chordata</taxon>
        <taxon>Craniata</taxon>
        <taxon>Vertebrata</taxon>
        <taxon>Euteleostomi</taxon>
        <taxon>Mammalia</taxon>
        <taxon>Eutheria</taxon>
        <taxon>Laurasiatheria</taxon>
        <taxon>Carnivora</taxon>
        <taxon>Feliformia</taxon>
        <taxon>Felidae</taxon>
        <taxon>Felinae</taxon>
        <taxon>Lynx</taxon>
    </lineage>
</organism>
<dbReference type="Pfam" id="PF07686">
    <property type="entry name" value="V-set"/>
    <property type="match status" value="1"/>
</dbReference>
<evidence type="ECO:0000256" key="5">
    <source>
        <dbReference type="ARBA" id="ARBA00023319"/>
    </source>
</evidence>
<evidence type="ECO:0000256" key="2">
    <source>
        <dbReference type="ARBA" id="ARBA00022859"/>
    </source>
</evidence>
<dbReference type="Gene3D" id="2.60.40.10">
    <property type="entry name" value="Immunoglobulins"/>
    <property type="match status" value="1"/>
</dbReference>
<proteinExistence type="predicted"/>
<feature type="chain" id="PRO_5025646217" evidence="7">
    <location>
        <begin position="22"/>
        <end position="161"/>
    </location>
</feature>
<evidence type="ECO:0000256" key="4">
    <source>
        <dbReference type="ARBA" id="ARBA00023170"/>
    </source>
</evidence>
<dbReference type="CDD" id="cd04983">
    <property type="entry name" value="IgV_TCR_alpha"/>
    <property type="match status" value="1"/>
</dbReference>
<keyword evidence="3" id="KW-1064">Adaptive immunity</keyword>
<reference evidence="9" key="2">
    <citation type="submission" date="2025-09" db="UniProtKB">
        <authorList>
            <consortium name="Ensembl"/>
        </authorList>
    </citation>
    <scope>IDENTIFICATION</scope>
</reference>
<dbReference type="PANTHER" id="PTHR19343:SF24">
    <property type="entry name" value="T CELL RECEPTOR ALPHA VARIABLE 29_DELTA VARIABLE 5"/>
    <property type="match status" value="1"/>
</dbReference>
<keyword evidence="5" id="KW-0393">Immunoglobulin domain</keyword>
<dbReference type="GO" id="GO:0042101">
    <property type="term" value="C:T cell receptor complex"/>
    <property type="evidence" value="ECO:0007669"/>
    <property type="project" value="UniProtKB-KW"/>
</dbReference>
<feature type="domain" description="Ig-like" evidence="8">
    <location>
        <begin position="16"/>
        <end position="118"/>
    </location>
</feature>
<keyword evidence="1 7" id="KW-0732">Signal</keyword>
<feature type="signal peptide" evidence="7">
    <location>
        <begin position="1"/>
        <end position="21"/>
    </location>
</feature>
<accession>A0A667GFA2</accession>
<reference evidence="9" key="1">
    <citation type="submission" date="2025-08" db="UniProtKB">
        <authorList>
            <consortium name="Ensembl"/>
        </authorList>
    </citation>
    <scope>IDENTIFICATION</scope>
</reference>
<dbReference type="SUPFAM" id="SSF48726">
    <property type="entry name" value="Immunoglobulin"/>
    <property type="match status" value="1"/>
</dbReference>
<keyword evidence="4" id="KW-0675">Receptor</keyword>
<evidence type="ECO:0000256" key="1">
    <source>
        <dbReference type="ARBA" id="ARBA00022729"/>
    </source>
</evidence>
<evidence type="ECO:0000259" key="8">
    <source>
        <dbReference type="PROSITE" id="PS50835"/>
    </source>
</evidence>
<dbReference type="AlphaFoldDB" id="A0A667GFA2"/>
<dbReference type="Proteomes" id="UP000472241">
    <property type="component" value="Unplaced"/>
</dbReference>
<dbReference type="GO" id="GO:0042605">
    <property type="term" value="F:peptide antigen binding"/>
    <property type="evidence" value="ECO:0007669"/>
    <property type="project" value="TreeGrafter"/>
</dbReference>
<keyword evidence="6" id="KW-1279">T cell receptor</keyword>
<evidence type="ECO:0000256" key="3">
    <source>
        <dbReference type="ARBA" id="ARBA00023130"/>
    </source>
</evidence>
<evidence type="ECO:0000256" key="6">
    <source>
        <dbReference type="ARBA" id="ARBA00043266"/>
    </source>
</evidence>
<dbReference type="InterPro" id="IPR051006">
    <property type="entry name" value="TCR_variable_domain"/>
</dbReference>
<dbReference type="InterPro" id="IPR036179">
    <property type="entry name" value="Ig-like_dom_sf"/>
</dbReference>
<dbReference type="InterPro" id="IPR013783">
    <property type="entry name" value="Ig-like_fold"/>
</dbReference>
<dbReference type="InterPro" id="IPR007110">
    <property type="entry name" value="Ig-like_dom"/>
</dbReference>
<evidence type="ECO:0000313" key="10">
    <source>
        <dbReference type="Proteomes" id="UP000472241"/>
    </source>
</evidence>
<evidence type="ECO:0000256" key="7">
    <source>
        <dbReference type="SAM" id="SignalP"/>
    </source>
</evidence>
<dbReference type="InterPro" id="IPR013106">
    <property type="entry name" value="Ig_V-set"/>
</dbReference>
<dbReference type="PROSITE" id="PS50835">
    <property type="entry name" value="IG_LIKE"/>
    <property type="match status" value="1"/>
</dbReference>
<dbReference type="SMART" id="SM00406">
    <property type="entry name" value="IGv"/>
    <property type="match status" value="1"/>
</dbReference>
<dbReference type="PANTHER" id="PTHR19343">
    <property type="entry name" value="T CELL RECEPTOR ALPHA VARIABLE 1-2"/>
    <property type="match status" value="1"/>
</dbReference>
<protein>
    <submittedName>
        <fullName evidence="9">T cell receptor alpha variable 29/delta variable 5 (gene/pseudogene)</fullName>
    </submittedName>
</protein>
<keyword evidence="2" id="KW-0391">Immunity</keyword>